<dbReference type="InterPro" id="IPR003661">
    <property type="entry name" value="HisK_dim/P_dom"/>
</dbReference>
<dbReference type="InterPro" id="IPR003018">
    <property type="entry name" value="GAF"/>
</dbReference>
<dbReference type="InterPro" id="IPR004358">
    <property type="entry name" value="Sig_transdc_His_kin-like_C"/>
</dbReference>
<dbReference type="InterPro" id="IPR035965">
    <property type="entry name" value="PAS-like_dom_sf"/>
</dbReference>
<dbReference type="Gene3D" id="3.30.450.40">
    <property type="match status" value="1"/>
</dbReference>
<evidence type="ECO:0000313" key="11">
    <source>
        <dbReference type="Proteomes" id="UP000231019"/>
    </source>
</evidence>
<dbReference type="InterPro" id="IPR013656">
    <property type="entry name" value="PAS_4"/>
</dbReference>
<dbReference type="PRINTS" id="PR00344">
    <property type="entry name" value="BCTRLSENSOR"/>
</dbReference>
<evidence type="ECO:0000256" key="2">
    <source>
        <dbReference type="ARBA" id="ARBA00012438"/>
    </source>
</evidence>
<feature type="domain" description="PAC" evidence="9">
    <location>
        <begin position="325"/>
        <end position="377"/>
    </location>
</feature>
<dbReference type="InterPro" id="IPR029016">
    <property type="entry name" value="GAF-like_dom_sf"/>
</dbReference>
<dbReference type="Gene3D" id="2.10.70.100">
    <property type="match status" value="1"/>
</dbReference>
<dbReference type="InterPro" id="IPR000700">
    <property type="entry name" value="PAS-assoc_C"/>
</dbReference>
<gene>
    <name evidence="10" type="ORF">COW36_10160</name>
</gene>
<dbReference type="SMART" id="SM00388">
    <property type="entry name" value="HisKA"/>
    <property type="match status" value="1"/>
</dbReference>
<feature type="domain" description="PAS" evidence="8">
    <location>
        <begin position="251"/>
        <end position="321"/>
    </location>
</feature>
<dbReference type="CDD" id="cd16922">
    <property type="entry name" value="HATPase_EvgS-ArcB-TorS-like"/>
    <property type="match status" value="1"/>
</dbReference>
<feature type="domain" description="Histidine kinase" evidence="7">
    <location>
        <begin position="1067"/>
        <end position="1286"/>
    </location>
</feature>
<dbReference type="Gene3D" id="3.30.565.10">
    <property type="entry name" value="Histidine kinase-like ATPase, C-terminal domain"/>
    <property type="match status" value="1"/>
</dbReference>
<dbReference type="InterPro" id="IPR036890">
    <property type="entry name" value="HATPase_C_sf"/>
</dbReference>
<evidence type="ECO:0000256" key="4">
    <source>
        <dbReference type="ARBA" id="ARBA00022679"/>
    </source>
</evidence>
<proteinExistence type="predicted"/>
<accession>A0A2M7G4X4</accession>
<dbReference type="NCBIfam" id="TIGR00229">
    <property type="entry name" value="sensory_box"/>
    <property type="match status" value="4"/>
</dbReference>
<dbReference type="CDD" id="cd00082">
    <property type="entry name" value="HisKA"/>
    <property type="match status" value="1"/>
</dbReference>
<evidence type="ECO:0000259" key="8">
    <source>
        <dbReference type="PROSITE" id="PS50112"/>
    </source>
</evidence>
<dbReference type="GO" id="GO:0006355">
    <property type="term" value="P:regulation of DNA-templated transcription"/>
    <property type="evidence" value="ECO:0007669"/>
    <property type="project" value="InterPro"/>
</dbReference>
<dbReference type="InterPro" id="IPR001610">
    <property type="entry name" value="PAC"/>
</dbReference>
<keyword evidence="3" id="KW-0597">Phosphoprotein</keyword>
<dbReference type="EC" id="2.7.13.3" evidence="2"/>
<dbReference type="SUPFAM" id="SSF47384">
    <property type="entry name" value="Homodimeric domain of signal transducing histidine kinase"/>
    <property type="match status" value="1"/>
</dbReference>
<dbReference type="CDD" id="cd00130">
    <property type="entry name" value="PAS"/>
    <property type="match status" value="6"/>
</dbReference>
<protein>
    <recommendedName>
        <fullName evidence="2">histidine kinase</fullName>
        <ecNumber evidence="2">2.7.13.3</ecNumber>
    </recommendedName>
</protein>
<dbReference type="Gene3D" id="1.10.287.130">
    <property type="match status" value="1"/>
</dbReference>
<feature type="domain" description="PAC" evidence="9">
    <location>
        <begin position="711"/>
        <end position="764"/>
    </location>
</feature>
<feature type="domain" description="PAS" evidence="8">
    <location>
        <begin position="508"/>
        <end position="578"/>
    </location>
</feature>
<feature type="domain" description="PAC" evidence="9">
    <location>
        <begin position="582"/>
        <end position="634"/>
    </location>
</feature>
<dbReference type="SUPFAM" id="SSF55781">
    <property type="entry name" value="GAF domain-like"/>
    <property type="match status" value="1"/>
</dbReference>
<dbReference type="Pfam" id="PF00989">
    <property type="entry name" value="PAS"/>
    <property type="match status" value="1"/>
</dbReference>
<feature type="domain" description="PAC" evidence="9">
    <location>
        <begin position="455"/>
        <end position="507"/>
    </location>
</feature>
<evidence type="ECO:0000256" key="6">
    <source>
        <dbReference type="ARBA" id="ARBA00023012"/>
    </source>
</evidence>
<comment type="catalytic activity">
    <reaction evidence="1">
        <text>ATP + protein L-histidine = ADP + protein N-phospho-L-histidine.</text>
        <dbReference type="EC" id="2.7.13.3"/>
    </reaction>
</comment>
<dbReference type="PANTHER" id="PTHR43304:SF1">
    <property type="entry name" value="PAC DOMAIN-CONTAINING PROTEIN"/>
    <property type="match status" value="1"/>
</dbReference>
<evidence type="ECO:0000313" key="10">
    <source>
        <dbReference type="EMBL" id="PIW16996.1"/>
    </source>
</evidence>
<dbReference type="InterPro" id="IPR052162">
    <property type="entry name" value="Sensor_kinase/Photoreceptor"/>
</dbReference>
<evidence type="ECO:0000256" key="1">
    <source>
        <dbReference type="ARBA" id="ARBA00000085"/>
    </source>
</evidence>
<dbReference type="InterPro" id="IPR013655">
    <property type="entry name" value="PAS_fold_3"/>
</dbReference>
<dbReference type="InterPro" id="IPR000014">
    <property type="entry name" value="PAS"/>
</dbReference>
<dbReference type="InterPro" id="IPR005467">
    <property type="entry name" value="His_kinase_dom"/>
</dbReference>
<evidence type="ECO:0000256" key="3">
    <source>
        <dbReference type="ARBA" id="ARBA00022553"/>
    </source>
</evidence>
<dbReference type="Pfam" id="PF00512">
    <property type="entry name" value="HisKA"/>
    <property type="match status" value="1"/>
</dbReference>
<reference evidence="10 11" key="1">
    <citation type="submission" date="2017-09" db="EMBL/GenBank/DDBJ databases">
        <title>Depth-based differentiation of microbial function through sediment-hosted aquifers and enrichment of novel symbionts in the deep terrestrial subsurface.</title>
        <authorList>
            <person name="Probst A.J."/>
            <person name="Ladd B."/>
            <person name="Jarett J.K."/>
            <person name="Geller-Mcgrath D.E."/>
            <person name="Sieber C.M."/>
            <person name="Emerson J.B."/>
            <person name="Anantharaman K."/>
            <person name="Thomas B.C."/>
            <person name="Malmstrom R."/>
            <person name="Stieglmeier M."/>
            <person name="Klingl A."/>
            <person name="Woyke T."/>
            <person name="Ryan C.M."/>
            <person name="Banfield J.F."/>
        </authorList>
    </citation>
    <scope>NUCLEOTIDE SEQUENCE [LARGE SCALE GENOMIC DNA]</scope>
    <source>
        <strain evidence="10">CG17_big_fil_post_rev_8_21_14_2_50_48_46</strain>
    </source>
</reference>
<evidence type="ECO:0000259" key="9">
    <source>
        <dbReference type="PROSITE" id="PS50113"/>
    </source>
</evidence>
<feature type="domain" description="PAS" evidence="8">
    <location>
        <begin position="126"/>
        <end position="197"/>
    </location>
</feature>
<dbReference type="SUPFAM" id="SSF55785">
    <property type="entry name" value="PYP-like sensor domain (PAS domain)"/>
    <property type="match status" value="6"/>
</dbReference>
<feature type="domain" description="PAS" evidence="8">
    <location>
        <begin position="765"/>
        <end position="835"/>
    </location>
</feature>
<evidence type="ECO:0000259" key="7">
    <source>
        <dbReference type="PROSITE" id="PS50109"/>
    </source>
</evidence>
<evidence type="ECO:0000256" key="5">
    <source>
        <dbReference type="ARBA" id="ARBA00022777"/>
    </source>
</evidence>
<feature type="domain" description="PAS" evidence="8">
    <location>
        <begin position="635"/>
        <end position="707"/>
    </location>
</feature>
<dbReference type="Pfam" id="PF08448">
    <property type="entry name" value="PAS_4"/>
    <property type="match status" value="1"/>
</dbReference>
<dbReference type="Proteomes" id="UP000231019">
    <property type="component" value="Unassembled WGS sequence"/>
</dbReference>
<dbReference type="PANTHER" id="PTHR43304">
    <property type="entry name" value="PHYTOCHROME-LIKE PROTEIN CPH1"/>
    <property type="match status" value="1"/>
</dbReference>
<organism evidence="10 11">
    <name type="scientific">bacterium (Candidatus Blackallbacteria) CG17_big_fil_post_rev_8_21_14_2_50_48_46</name>
    <dbReference type="NCBI Taxonomy" id="2014261"/>
    <lineage>
        <taxon>Bacteria</taxon>
        <taxon>Candidatus Blackallbacteria</taxon>
    </lineage>
</organism>
<dbReference type="PROSITE" id="PS50112">
    <property type="entry name" value="PAS"/>
    <property type="match status" value="6"/>
</dbReference>
<feature type="domain" description="PAS" evidence="8">
    <location>
        <begin position="401"/>
        <end position="452"/>
    </location>
</feature>
<keyword evidence="5" id="KW-0418">Kinase</keyword>
<dbReference type="SMART" id="SM00387">
    <property type="entry name" value="HATPase_c"/>
    <property type="match status" value="1"/>
</dbReference>
<dbReference type="GO" id="GO:0000155">
    <property type="term" value="F:phosphorelay sensor kinase activity"/>
    <property type="evidence" value="ECO:0007669"/>
    <property type="project" value="InterPro"/>
</dbReference>
<dbReference type="SUPFAM" id="SSF55874">
    <property type="entry name" value="ATPase domain of HSP90 chaperone/DNA topoisomerase II/histidine kinase"/>
    <property type="match status" value="1"/>
</dbReference>
<dbReference type="InterPro" id="IPR003594">
    <property type="entry name" value="HATPase_dom"/>
</dbReference>
<dbReference type="SMART" id="SM00086">
    <property type="entry name" value="PAC"/>
    <property type="match status" value="5"/>
</dbReference>
<dbReference type="Pfam" id="PF02518">
    <property type="entry name" value="HATPase_c"/>
    <property type="match status" value="1"/>
</dbReference>
<sequence length="1286" mass="147851">MNDVLTSNGEKKDDLQFLLTLDSGFKILACQGSEDLKPAFQDNCSGHSLLDFIEPEDRAQLSTFLNTSPKILQKSSVLRLSHPPCSYLHERDFFPVLDQRQKASFTCLSEAQGEQMLLMQYQSFGTEQFLTLAQNLADFGIWFWNIKTQEVSCSPHIHRILGRSPEEQIDYTTYMQSIYPEDFFWVQQAIERAKQTGKLEMRHRIVCPSGEIRYLHCQAEVEFLAGEPQCLFGVVHDLTADHYREEAYISLAERLKTIFQYSTVGIVYGDKQGNILECNPYFEDLMGYSKAELMQMNFADFTYPEDLAQELIYFQEILAGKRDSYHLEKRYRIASGDLVWVALSVSTVRDRLGQIENLIGIVQDIQARKMAENELQRSLEKNQLVIDGSSAGIWEWEQHDSGGVEWWSDLYYQMLGYAPQSFEVSTDQFQKLLHPEDRERVNALVFKHLTERTPYKTKIRMQTQSGKYKWLLVSGQAQWNADGQPTMMVGSVIDIDELIQKETLLYEREEQFNRLFQLAPVATAILSPEARPLMVNPAFTEMLGYGDQEIQCLSFHEMVLPESRLELQDLLEKMCLQEFSVTSTEFGFSHQMGDVIWGLLKIGLVKNQQGTPSYFIVQIQNISERKAMEDRLKASEERLHLALQGSEDGLWDWDLTTNQVYYSPRWLSMLGYEEEELPATLDTWAGLVKPQDRERTLAEVNKIIRYEKDILEMEFEMRHKQGHWVPILSRGMMVGRDDQNHAYRMVGTHVNLTGMKQKERELQESRHQLEAILTSLDDILFLFDLEGHFLNCWVRDEAMLFLPREEFMGKRMEDVLPPEFVNHFFPLLKKAFETGESQYLEYPSLVNQDWYSVTFHALSEAGQVTALIQNITERKQVKLELERQTQVLEALHEIATHKSFVLSERVQALLELGMDFFGMDLALVTEVHGKDCHVVYSASLPSEKPIPPGTVIQLKETLCHRVFSQEQVLFFSEMSKTDLHLHPSHVYFGLEAYIGAPLKVGSKYYGTLSFSSRTTSPDLRPKDIHLISLFSRWLEHELTQAKTLLALDNAKALAEKANQTKSQFLANMSHELRTPLNAMIGFSRLLLKNQSTRFSEQEVLFLSRIHENSLHLLELINDILDLSKVEAGKMEVYLESVAVLQLVYDLIAQFEPECSQKGIVLAAEMPSYVAPLRTDLLKLKQILINLLSNAIKFTLQGSVTLRLHTNEWGEACWLEVKDTGIGITQENQDKIFEAFTQISESYARGYEGTGLGLAIIQSFCQLLGYQISVQSQPQQGSVFKLHFKPD</sequence>
<keyword evidence="4" id="KW-0808">Transferase</keyword>
<dbReference type="SMART" id="SM00091">
    <property type="entry name" value="PAS"/>
    <property type="match status" value="6"/>
</dbReference>
<dbReference type="FunFam" id="1.10.287.130:FF:000001">
    <property type="entry name" value="Two-component sensor histidine kinase"/>
    <property type="match status" value="1"/>
</dbReference>
<dbReference type="PROSITE" id="PS50113">
    <property type="entry name" value="PAC"/>
    <property type="match status" value="4"/>
</dbReference>
<dbReference type="EMBL" id="PFFQ01000031">
    <property type="protein sequence ID" value="PIW16996.1"/>
    <property type="molecule type" value="Genomic_DNA"/>
</dbReference>
<dbReference type="InterPro" id="IPR013767">
    <property type="entry name" value="PAS_fold"/>
</dbReference>
<dbReference type="PROSITE" id="PS50109">
    <property type="entry name" value="HIS_KIN"/>
    <property type="match status" value="1"/>
</dbReference>
<comment type="caution">
    <text evidence="10">The sequence shown here is derived from an EMBL/GenBank/DDBJ whole genome shotgun (WGS) entry which is preliminary data.</text>
</comment>
<dbReference type="InterPro" id="IPR036097">
    <property type="entry name" value="HisK_dim/P_sf"/>
</dbReference>
<name>A0A2M7G4X4_9BACT</name>
<dbReference type="Gene3D" id="3.30.450.20">
    <property type="entry name" value="PAS domain"/>
    <property type="match status" value="6"/>
</dbReference>
<dbReference type="Pfam" id="PF08447">
    <property type="entry name" value="PAS_3"/>
    <property type="match status" value="4"/>
</dbReference>
<keyword evidence="6" id="KW-0902">Two-component regulatory system</keyword>
<dbReference type="Pfam" id="PF01590">
    <property type="entry name" value="GAF"/>
    <property type="match status" value="1"/>
</dbReference>